<dbReference type="AlphaFoldDB" id="A0A4D4JAC7"/>
<evidence type="ECO:0000313" key="14">
    <source>
        <dbReference type="Proteomes" id="UP000298860"/>
    </source>
</evidence>
<dbReference type="GO" id="GO:0008658">
    <property type="term" value="F:penicillin binding"/>
    <property type="evidence" value="ECO:0007669"/>
    <property type="project" value="InterPro"/>
</dbReference>
<dbReference type="Pfam" id="PF00912">
    <property type="entry name" value="Transgly"/>
    <property type="match status" value="1"/>
</dbReference>
<feature type="region of interest" description="Disordered" evidence="9">
    <location>
        <begin position="681"/>
        <end position="700"/>
    </location>
</feature>
<protein>
    <submittedName>
        <fullName evidence="13">Penicillin-binding protein</fullName>
    </submittedName>
</protein>
<evidence type="ECO:0000256" key="4">
    <source>
        <dbReference type="ARBA" id="ARBA00022679"/>
    </source>
</evidence>
<gene>
    <name evidence="13" type="primary">pbp_2</name>
    <name evidence="13" type="ORF">GTS_25200</name>
</gene>
<dbReference type="EMBL" id="BJFL01000010">
    <property type="protein sequence ID" value="GDY30887.1"/>
    <property type="molecule type" value="Genomic_DNA"/>
</dbReference>
<dbReference type="Proteomes" id="UP000298860">
    <property type="component" value="Unassembled WGS sequence"/>
</dbReference>
<evidence type="ECO:0000256" key="6">
    <source>
        <dbReference type="ARBA" id="ARBA00023268"/>
    </source>
</evidence>
<keyword evidence="4" id="KW-0808">Transferase</keyword>
<evidence type="ECO:0000256" key="3">
    <source>
        <dbReference type="ARBA" id="ARBA00022676"/>
    </source>
</evidence>
<feature type="region of interest" description="Disordered" evidence="9">
    <location>
        <begin position="272"/>
        <end position="293"/>
    </location>
</feature>
<evidence type="ECO:0000313" key="13">
    <source>
        <dbReference type="EMBL" id="GDY30887.1"/>
    </source>
</evidence>
<dbReference type="PANTHER" id="PTHR32282">
    <property type="entry name" value="BINDING PROTEIN TRANSPEPTIDASE, PUTATIVE-RELATED"/>
    <property type="match status" value="1"/>
</dbReference>
<keyword evidence="2" id="KW-0645">Protease</keyword>
<feature type="domain" description="Penicillin-binding protein transpeptidase" evidence="11">
    <location>
        <begin position="356"/>
        <end position="619"/>
    </location>
</feature>
<dbReference type="InterPro" id="IPR050396">
    <property type="entry name" value="Glycosyltr_51/Transpeptidase"/>
</dbReference>
<dbReference type="GO" id="GO:0006508">
    <property type="term" value="P:proteolysis"/>
    <property type="evidence" value="ECO:0007669"/>
    <property type="project" value="UniProtKB-KW"/>
</dbReference>
<keyword evidence="10" id="KW-0812">Transmembrane</keyword>
<evidence type="ECO:0000256" key="10">
    <source>
        <dbReference type="SAM" id="Phobius"/>
    </source>
</evidence>
<name>A0A4D4JAC7_9PSEU</name>
<dbReference type="GO" id="GO:0008955">
    <property type="term" value="F:peptidoglycan glycosyltransferase activity"/>
    <property type="evidence" value="ECO:0007669"/>
    <property type="project" value="UniProtKB-EC"/>
</dbReference>
<evidence type="ECO:0000256" key="5">
    <source>
        <dbReference type="ARBA" id="ARBA00022801"/>
    </source>
</evidence>
<evidence type="ECO:0000256" key="7">
    <source>
        <dbReference type="ARBA" id="ARBA00034000"/>
    </source>
</evidence>
<keyword evidence="10" id="KW-0472">Membrane</keyword>
<dbReference type="Gene3D" id="1.10.3810.10">
    <property type="entry name" value="Biosynthetic peptidoglycan transglycosylase-like"/>
    <property type="match status" value="1"/>
</dbReference>
<dbReference type="InterPro" id="IPR012338">
    <property type="entry name" value="Beta-lactam/transpept-like"/>
</dbReference>
<reference evidence="14" key="1">
    <citation type="submission" date="2019-04" db="EMBL/GenBank/DDBJ databases">
        <title>Draft genome sequence of Pseudonocardiaceae bacterium SL3-2-4.</title>
        <authorList>
            <person name="Ningsih F."/>
            <person name="Yokota A."/>
            <person name="Sakai Y."/>
            <person name="Nanatani K."/>
            <person name="Yabe S."/>
            <person name="Oetari A."/>
            <person name="Sjamsuridzal W."/>
        </authorList>
    </citation>
    <scope>NUCLEOTIDE SEQUENCE [LARGE SCALE GENOMIC DNA]</scope>
    <source>
        <strain evidence="14">SL3-2-4</strain>
    </source>
</reference>
<evidence type="ECO:0000256" key="9">
    <source>
        <dbReference type="SAM" id="MobiDB-lite"/>
    </source>
</evidence>
<keyword evidence="6" id="KW-0511">Multifunctional enzyme</keyword>
<feature type="domain" description="Glycosyl transferase family 51" evidence="12">
    <location>
        <begin position="96"/>
        <end position="264"/>
    </location>
</feature>
<evidence type="ECO:0000259" key="11">
    <source>
        <dbReference type="Pfam" id="PF00905"/>
    </source>
</evidence>
<dbReference type="GO" id="GO:0009002">
    <property type="term" value="F:serine-type D-Ala-D-Ala carboxypeptidase activity"/>
    <property type="evidence" value="ECO:0007669"/>
    <property type="project" value="UniProtKB-EC"/>
</dbReference>
<evidence type="ECO:0000256" key="2">
    <source>
        <dbReference type="ARBA" id="ARBA00022670"/>
    </source>
</evidence>
<dbReference type="InterPro" id="IPR023346">
    <property type="entry name" value="Lysozyme-like_dom_sf"/>
</dbReference>
<organism evidence="13 14">
    <name type="scientific">Gandjariella thermophila</name>
    <dbReference type="NCBI Taxonomy" id="1931992"/>
    <lineage>
        <taxon>Bacteria</taxon>
        <taxon>Bacillati</taxon>
        <taxon>Actinomycetota</taxon>
        <taxon>Actinomycetes</taxon>
        <taxon>Pseudonocardiales</taxon>
        <taxon>Pseudonocardiaceae</taxon>
        <taxon>Gandjariella</taxon>
    </lineage>
</organism>
<dbReference type="SUPFAM" id="SSF53955">
    <property type="entry name" value="Lysozyme-like"/>
    <property type="match status" value="1"/>
</dbReference>
<comment type="caution">
    <text evidence="13">The sequence shown here is derived from an EMBL/GenBank/DDBJ whole genome shotgun (WGS) entry which is preliminary data.</text>
</comment>
<keyword evidence="1" id="KW-0121">Carboxypeptidase</keyword>
<keyword evidence="10" id="KW-1133">Transmembrane helix</keyword>
<dbReference type="Pfam" id="PF00905">
    <property type="entry name" value="Transpeptidase"/>
    <property type="match status" value="1"/>
</dbReference>
<keyword evidence="5" id="KW-0378">Hydrolase</keyword>
<dbReference type="InterPro" id="IPR001264">
    <property type="entry name" value="Glyco_trans_51"/>
</dbReference>
<dbReference type="InterPro" id="IPR036950">
    <property type="entry name" value="PBP_transglycosylase"/>
</dbReference>
<proteinExistence type="predicted"/>
<sequence>MRMGQNRPRGRQPYWRDAVEPPYGGPAPWVLQQREAHRRRLWRRIRRASYVLAAAGILGPIAAFVIAYQFVDVPSPAEVAASQNQVVTLYYADGTEMTKIIPDGGDRTLVRYQDVPEQVRHAVLAAEDATFETNPGFDIAGIARAAFNNLSGGTGGGSTITQQYIKNATSNDQHTLTRKFFEVVKAYKMNNQQSKQDILTAYLNTIYFGRGANGIQAAAHAYYGTDVQHLTAEQAAMIAGMIQRPSDTDQAFAERRWNFVMDQMVKNGWLSPTERQSASFPQPLPRELTKPKTLQGPDRLIQDRVMAELDQRGIPEDQVQHQGMKIFTTIDRKAQQSAKKAVTDVMNGQPDNLRQALVAVDPRTGGVRAYVGSMTGTGIDYAMQPQEPGSSFKPFDLVAALEKGHGIGEAYDGSSPRTFAGLAKPIRNSENVQCPFPCGVREAMRRSINTVFMDMVMNVTGTQAVANAAHQAGIPETIGDARTLVGENGGAPDANIAIGGGRTQVRPFDMASAYATFAADGVRRAPHFVAKAEDSRGNVVYQTAIQAVSAFDQNDQAHSANIARNVTETLLPIPGASNIGCTNSRPCAGKTGTQQFNDTDLNAKAWMVGYTPSISAAAWVGTDRAEPIMDSSGKTIFGSGLPGHIWQAFMNTYLAGTKVERFPKASPIGQYQDVATAIKQGRSTNEQDKQNQGDRNQQAECDNPFNLFCLFEPDRKHRRKDTDNGG</sequence>
<feature type="transmembrane region" description="Helical" evidence="10">
    <location>
        <begin position="48"/>
        <end position="71"/>
    </location>
</feature>
<evidence type="ECO:0000256" key="8">
    <source>
        <dbReference type="ARBA" id="ARBA00049902"/>
    </source>
</evidence>
<keyword evidence="3" id="KW-0328">Glycosyltransferase</keyword>
<dbReference type="GO" id="GO:0030288">
    <property type="term" value="C:outer membrane-bounded periplasmic space"/>
    <property type="evidence" value="ECO:0007669"/>
    <property type="project" value="TreeGrafter"/>
</dbReference>
<dbReference type="Gene3D" id="3.40.710.10">
    <property type="entry name" value="DD-peptidase/beta-lactamase superfamily"/>
    <property type="match status" value="1"/>
</dbReference>
<dbReference type="PANTHER" id="PTHR32282:SF34">
    <property type="entry name" value="PENICILLIN-BINDING PROTEIN 1A"/>
    <property type="match status" value="1"/>
</dbReference>
<comment type="catalytic activity">
    <reaction evidence="8">
        <text>[GlcNAc-(1-&gt;4)-Mur2Ac(oyl-L-Ala-gamma-D-Glu-L-Lys-D-Ala-D-Ala)](n)-di-trans,octa-cis-undecaprenyl diphosphate + beta-D-GlcNAc-(1-&gt;4)-Mur2Ac(oyl-L-Ala-gamma-D-Glu-L-Lys-D-Ala-D-Ala)-di-trans,octa-cis-undecaprenyl diphosphate = [GlcNAc-(1-&gt;4)-Mur2Ac(oyl-L-Ala-gamma-D-Glu-L-Lys-D-Ala-D-Ala)](n+1)-di-trans,octa-cis-undecaprenyl diphosphate + di-trans,octa-cis-undecaprenyl diphosphate + H(+)</text>
        <dbReference type="Rhea" id="RHEA:23708"/>
        <dbReference type="Rhea" id="RHEA-COMP:9602"/>
        <dbReference type="Rhea" id="RHEA-COMP:9603"/>
        <dbReference type="ChEBI" id="CHEBI:15378"/>
        <dbReference type="ChEBI" id="CHEBI:58405"/>
        <dbReference type="ChEBI" id="CHEBI:60033"/>
        <dbReference type="ChEBI" id="CHEBI:78435"/>
        <dbReference type="EC" id="2.4.99.28"/>
    </reaction>
</comment>
<dbReference type="InterPro" id="IPR001460">
    <property type="entry name" value="PCN-bd_Tpept"/>
</dbReference>
<accession>A0A4D4JAC7</accession>
<keyword evidence="14" id="KW-1185">Reference proteome</keyword>
<dbReference type="SUPFAM" id="SSF56601">
    <property type="entry name" value="beta-lactamase/transpeptidase-like"/>
    <property type="match status" value="1"/>
</dbReference>
<comment type="catalytic activity">
    <reaction evidence="7">
        <text>Preferential cleavage: (Ac)2-L-Lys-D-Ala-|-D-Ala. Also transpeptidation of peptidyl-alanyl moieties that are N-acyl substituents of D-alanine.</text>
        <dbReference type="EC" id="3.4.16.4"/>
    </reaction>
</comment>
<dbReference type="GO" id="GO:0009252">
    <property type="term" value="P:peptidoglycan biosynthetic process"/>
    <property type="evidence" value="ECO:0007669"/>
    <property type="project" value="TreeGrafter"/>
</dbReference>
<evidence type="ECO:0000256" key="1">
    <source>
        <dbReference type="ARBA" id="ARBA00022645"/>
    </source>
</evidence>
<evidence type="ECO:0000259" key="12">
    <source>
        <dbReference type="Pfam" id="PF00912"/>
    </source>
</evidence>